<sequence>MDRAAAETLAVTALSFLAADPKLFDRFLALTGIEIGAIRQVAASSGFLLGVFDFILGHEPTLIAFAEDAKIDPARVVAARQALAGPGESTE</sequence>
<proteinExistence type="predicted"/>
<dbReference type="InterPro" id="IPR021955">
    <property type="entry name" value="DUF3572"/>
</dbReference>
<name>A0A0P0YZJ0_9HYPH</name>
<organism evidence="1">
    <name type="scientific">Aurantimonas coralicida</name>
    <dbReference type="NCBI Taxonomy" id="182270"/>
    <lineage>
        <taxon>Bacteria</taxon>
        <taxon>Pseudomonadati</taxon>
        <taxon>Pseudomonadota</taxon>
        <taxon>Alphaproteobacteria</taxon>
        <taxon>Hyphomicrobiales</taxon>
        <taxon>Aurantimonadaceae</taxon>
        <taxon>Aurantimonas</taxon>
    </lineage>
</organism>
<dbReference type="Pfam" id="PF12096">
    <property type="entry name" value="DUF3572"/>
    <property type="match status" value="1"/>
</dbReference>
<reference evidence="1" key="1">
    <citation type="journal article" date="2015" name="Proc. Natl. Acad. Sci. U.S.A.">
        <title>Bacterial clade with the ribosomal RNA operon on a small plasmid rather than the chromosome.</title>
        <authorList>
            <person name="Anda M."/>
            <person name="Ohtsubo Y."/>
            <person name="Okubo T."/>
            <person name="Sugawara M."/>
            <person name="Nagata Y."/>
            <person name="Tsuda M."/>
            <person name="Minamisawa K."/>
            <person name="Mitsui H."/>
        </authorList>
    </citation>
    <scope>NUCLEOTIDE SEQUENCE</scope>
    <source>
        <strain evidence="1">DSM 14790</strain>
    </source>
</reference>
<accession>A0A0P0YZJ0</accession>
<evidence type="ECO:0008006" key="2">
    <source>
        <dbReference type="Google" id="ProtNLM"/>
    </source>
</evidence>
<dbReference type="RefSeq" id="WP_029703099.1">
    <property type="nucleotide sequence ID" value="NZ_BBWN01000016.1"/>
</dbReference>
<dbReference type="AlphaFoldDB" id="A0A0P0YZJ0"/>
<dbReference type="EMBL" id="LC066374">
    <property type="protein sequence ID" value="BAT26980.1"/>
    <property type="molecule type" value="Genomic_DNA"/>
</dbReference>
<evidence type="ECO:0000313" key="1">
    <source>
        <dbReference type="EMBL" id="BAT26980.1"/>
    </source>
</evidence>
<protein>
    <recommendedName>
        <fullName evidence="2">DUF3572 family protein</fullName>
    </recommendedName>
</protein>